<dbReference type="AlphaFoldDB" id="A0A151S1H0"/>
<keyword evidence="5" id="KW-1185">Reference proteome</keyword>
<evidence type="ECO:0008006" key="6">
    <source>
        <dbReference type="Google" id="ProtNLM"/>
    </source>
</evidence>
<evidence type="ECO:0000313" key="5">
    <source>
        <dbReference type="Proteomes" id="UP000075243"/>
    </source>
</evidence>
<evidence type="ECO:0000259" key="2">
    <source>
        <dbReference type="Pfam" id="PF14244"/>
    </source>
</evidence>
<evidence type="ECO:0000259" key="1">
    <source>
        <dbReference type="Pfam" id="PF03732"/>
    </source>
</evidence>
<feature type="domain" description="Retrovirus-related Pol polyprotein from transposon TNT 1-94-like beta-barrel" evidence="3">
    <location>
        <begin position="392"/>
        <end position="459"/>
    </location>
</feature>
<dbReference type="PANTHER" id="PTHR37610">
    <property type="entry name" value="CCHC-TYPE DOMAIN-CONTAINING PROTEIN"/>
    <property type="match status" value="1"/>
</dbReference>
<dbReference type="Gramene" id="C.cajan_26963.t">
    <property type="protein sequence ID" value="C.cajan_26963.t.cds1"/>
    <property type="gene ID" value="C.cajan_26963"/>
</dbReference>
<evidence type="ECO:0000259" key="3">
    <source>
        <dbReference type="Pfam" id="PF22936"/>
    </source>
</evidence>
<dbReference type="OMA" id="THISQEH"/>
<organism evidence="4 5">
    <name type="scientific">Cajanus cajan</name>
    <name type="common">Pigeon pea</name>
    <name type="synonym">Cajanus indicus</name>
    <dbReference type="NCBI Taxonomy" id="3821"/>
    <lineage>
        <taxon>Eukaryota</taxon>
        <taxon>Viridiplantae</taxon>
        <taxon>Streptophyta</taxon>
        <taxon>Embryophyta</taxon>
        <taxon>Tracheophyta</taxon>
        <taxon>Spermatophyta</taxon>
        <taxon>Magnoliopsida</taxon>
        <taxon>eudicotyledons</taxon>
        <taxon>Gunneridae</taxon>
        <taxon>Pentapetalae</taxon>
        <taxon>rosids</taxon>
        <taxon>fabids</taxon>
        <taxon>Fabales</taxon>
        <taxon>Fabaceae</taxon>
        <taxon>Papilionoideae</taxon>
        <taxon>50 kb inversion clade</taxon>
        <taxon>NPAAA clade</taxon>
        <taxon>indigoferoid/millettioid clade</taxon>
        <taxon>Phaseoleae</taxon>
        <taxon>Cajanus</taxon>
    </lineage>
</organism>
<reference evidence="4" key="1">
    <citation type="journal article" date="2012" name="Nat. Biotechnol.">
        <title>Draft genome sequence of pigeonpea (Cajanus cajan), an orphan legume crop of resource-poor farmers.</title>
        <authorList>
            <person name="Varshney R.K."/>
            <person name="Chen W."/>
            <person name="Li Y."/>
            <person name="Bharti A.K."/>
            <person name="Saxena R.K."/>
            <person name="Schlueter J.A."/>
            <person name="Donoghue M.T."/>
            <person name="Azam S."/>
            <person name="Fan G."/>
            <person name="Whaley A.M."/>
            <person name="Farmer A.D."/>
            <person name="Sheridan J."/>
            <person name="Iwata A."/>
            <person name="Tuteja R."/>
            <person name="Penmetsa R.V."/>
            <person name="Wu W."/>
            <person name="Upadhyaya H.D."/>
            <person name="Yang S.P."/>
            <person name="Shah T."/>
            <person name="Saxena K.B."/>
            <person name="Michael T."/>
            <person name="McCombie W.R."/>
            <person name="Yang B."/>
            <person name="Zhang G."/>
            <person name="Yang H."/>
            <person name="Wang J."/>
            <person name="Spillane C."/>
            <person name="Cook D.R."/>
            <person name="May G.D."/>
            <person name="Xu X."/>
            <person name="Jackson S.A."/>
        </authorList>
    </citation>
    <scope>NUCLEOTIDE SEQUENCE [LARGE SCALE GENOMIC DNA]</scope>
</reference>
<dbReference type="Pfam" id="PF03732">
    <property type="entry name" value="Retrotrans_gag"/>
    <property type="match status" value="1"/>
</dbReference>
<name>A0A151S1H0_CAJCA</name>
<dbReference type="PANTHER" id="PTHR37610:SF55">
    <property type="entry name" value="RETROTRANSPOSON COPIA-LIKE N-TERMINAL DOMAIN-CONTAINING PROTEIN"/>
    <property type="match status" value="1"/>
</dbReference>
<dbReference type="Proteomes" id="UP000075243">
    <property type="component" value="Unassembled WGS sequence"/>
</dbReference>
<evidence type="ECO:0000313" key="4">
    <source>
        <dbReference type="EMBL" id="KYP48594.1"/>
    </source>
</evidence>
<dbReference type="InterPro" id="IPR054722">
    <property type="entry name" value="PolX-like_BBD"/>
</dbReference>
<gene>
    <name evidence="4" type="ORF">KK1_029746</name>
</gene>
<dbReference type="Pfam" id="PF22936">
    <property type="entry name" value="Pol_BBD"/>
    <property type="match status" value="1"/>
</dbReference>
<dbReference type="Pfam" id="PF14244">
    <property type="entry name" value="Retrotran_gag_3"/>
    <property type="match status" value="1"/>
</dbReference>
<sequence length="460" mass="51991">MANSSQNNLPPDHLVNPANPLYLHPGENPALILVSPVLTETNFHQWQRDMMVVLETKNKEKFIIGQFPCPPITDPLHDAWRRCNRMVMAWLTQSMSPSIKQSVMWMDTATEIWTDLKDRFSHSDKFRVADLQDQIQNCKQGDSSISEYYTRLKILWKEIEMYRLVLICTCSPSCSCGLLQKLQKEREDDCVIHFLRGLNDEYSQVRSQIMMMDPMPSIVKSFSMILQHEREFVGNSSKPSSQDSIAFTVSHNDQSKYNSKTKNTITVNKNNTNFGKPSGRNNKYCEHCKKTNHTVDTCYWKIGFPAGYRKSNKGTSSSSAASASLVEVAPNTASHHSDLVENANCEQISFSKEQYQAIMALLQNSKDNSTSVNHAQTSTINHSGDVSCSFSWIFDSGATDHICPSKSLFKFLKPIKPITIRLPNNAILNANFSGNIHLGKLILVNVLYVPDFTVHLISIP</sequence>
<dbReference type="EMBL" id="KQ483496">
    <property type="protein sequence ID" value="KYP48594.1"/>
    <property type="molecule type" value="Genomic_DNA"/>
</dbReference>
<protein>
    <recommendedName>
        <fullName evidence="6">Retrotransposon Copia-like N-terminal domain-containing protein</fullName>
    </recommendedName>
</protein>
<dbReference type="InterPro" id="IPR005162">
    <property type="entry name" value="Retrotrans_gag_dom"/>
</dbReference>
<proteinExistence type="predicted"/>
<feature type="domain" description="Retrotransposon Copia-like N-terminal" evidence="2">
    <location>
        <begin position="24"/>
        <end position="70"/>
    </location>
</feature>
<dbReference type="InterPro" id="IPR029472">
    <property type="entry name" value="Copia-like_N"/>
</dbReference>
<dbReference type="OrthoDB" id="4364246at2759"/>
<feature type="domain" description="Retrotransposon gag" evidence="1">
    <location>
        <begin position="90"/>
        <end position="160"/>
    </location>
</feature>
<accession>A0A151S1H0</accession>